<evidence type="ECO:0000313" key="2">
    <source>
        <dbReference type="EMBL" id="GIH09401.1"/>
    </source>
</evidence>
<dbReference type="SUPFAM" id="SSF56112">
    <property type="entry name" value="Protein kinase-like (PK-like)"/>
    <property type="match status" value="1"/>
</dbReference>
<protein>
    <submittedName>
        <fullName evidence="2">Aminoglycoside phosphotransferase</fullName>
    </submittedName>
</protein>
<keyword evidence="3" id="KW-1185">Reference proteome</keyword>
<comment type="caution">
    <text evidence="2">The sequence shown here is derived from an EMBL/GenBank/DDBJ whole genome shotgun (WGS) entry which is preliminary data.</text>
</comment>
<dbReference type="EMBL" id="BONY01000067">
    <property type="protein sequence ID" value="GIH09401.1"/>
    <property type="molecule type" value="Genomic_DNA"/>
</dbReference>
<dbReference type="Proteomes" id="UP000612899">
    <property type="component" value="Unassembled WGS sequence"/>
</dbReference>
<dbReference type="InterPro" id="IPR002575">
    <property type="entry name" value="Aminoglycoside_PTrfase"/>
</dbReference>
<proteinExistence type="predicted"/>
<dbReference type="AlphaFoldDB" id="A0A8J3VKU3"/>
<evidence type="ECO:0000313" key="3">
    <source>
        <dbReference type="Proteomes" id="UP000612899"/>
    </source>
</evidence>
<feature type="domain" description="Aminoglycoside phosphotransferase" evidence="1">
    <location>
        <begin position="40"/>
        <end position="221"/>
    </location>
</feature>
<accession>A0A8J3VKU3</accession>
<name>A0A8J3VKU3_9ACTN</name>
<evidence type="ECO:0000259" key="1">
    <source>
        <dbReference type="Pfam" id="PF01636"/>
    </source>
</evidence>
<reference evidence="2" key="1">
    <citation type="submission" date="2021-01" db="EMBL/GenBank/DDBJ databases">
        <title>Whole genome shotgun sequence of Rhizocola hellebori NBRC 109834.</title>
        <authorList>
            <person name="Komaki H."/>
            <person name="Tamura T."/>
        </authorList>
    </citation>
    <scope>NUCLEOTIDE SEQUENCE</scope>
    <source>
        <strain evidence="2">NBRC 109834</strain>
    </source>
</reference>
<gene>
    <name evidence="2" type="ORF">Rhe02_74680</name>
</gene>
<dbReference type="InterPro" id="IPR011009">
    <property type="entry name" value="Kinase-like_dom_sf"/>
</dbReference>
<dbReference type="RefSeq" id="WP_239124293.1">
    <property type="nucleotide sequence ID" value="NZ_BONY01000067.1"/>
</dbReference>
<sequence length="291" mass="33033">MTRPVEDILKEACGIAGIDASGAELIRAGENYLYRLRGLIVARVTRPGQIDSARKEVKVSRWLVTAGLPVVEVLPNVVQPVELDRRAITFWRQLSAHHKGSYLELAQLLRKLHNLPLPEFELPPLAPFVRVRERLHEAFALPDDDRQWLLGRLETLEASYAELPTTKTWCAVHGDAWIGNVASTSIGPVLLDLERFAYGPPEWDLVSVAVGYTTFGAMTAPAWDSFCDRYGYDVTVWEGFEVLRDIRELRKVTFAWQFALDRTDIAEQARYRLACLRGQHGDRPWRWSGVP</sequence>
<organism evidence="2 3">
    <name type="scientific">Rhizocola hellebori</name>
    <dbReference type="NCBI Taxonomy" id="1392758"/>
    <lineage>
        <taxon>Bacteria</taxon>
        <taxon>Bacillati</taxon>
        <taxon>Actinomycetota</taxon>
        <taxon>Actinomycetes</taxon>
        <taxon>Micromonosporales</taxon>
        <taxon>Micromonosporaceae</taxon>
        <taxon>Rhizocola</taxon>
    </lineage>
</organism>
<dbReference type="Gene3D" id="3.90.1200.10">
    <property type="match status" value="1"/>
</dbReference>
<dbReference type="Pfam" id="PF01636">
    <property type="entry name" value="APH"/>
    <property type="match status" value="1"/>
</dbReference>